<proteinExistence type="predicted"/>
<comment type="caution">
    <text evidence="3">The sequence shown here is derived from an EMBL/GenBank/DDBJ whole genome shotgun (WGS) entry which is preliminary data.</text>
</comment>
<reference evidence="3 4" key="1">
    <citation type="submission" date="2021-06" db="EMBL/GenBank/DDBJ databases">
        <authorList>
            <person name="Sun Q."/>
            <person name="Li D."/>
        </authorList>
    </citation>
    <scope>NUCLEOTIDE SEQUENCE [LARGE SCALE GENOMIC DNA]</scope>
    <source>
        <strain evidence="3 4">MSJ-11</strain>
    </source>
</reference>
<keyword evidence="4" id="KW-1185">Reference proteome</keyword>
<dbReference type="SMART" id="SM00855">
    <property type="entry name" value="PGAM"/>
    <property type="match status" value="1"/>
</dbReference>
<dbReference type="PIRSF" id="PIRSF000709">
    <property type="entry name" value="6PFK_2-Ptase"/>
    <property type="match status" value="1"/>
</dbReference>
<accession>A0ABS6EIF6</accession>
<dbReference type="InterPro" id="IPR050275">
    <property type="entry name" value="PGM_Phosphatase"/>
</dbReference>
<dbReference type="EMBL" id="JAHLQF010000003">
    <property type="protein sequence ID" value="MBU5484997.1"/>
    <property type="molecule type" value="Genomic_DNA"/>
</dbReference>
<dbReference type="PANTHER" id="PTHR48100:SF1">
    <property type="entry name" value="HISTIDINE PHOSPHATASE FAMILY PROTEIN-RELATED"/>
    <property type="match status" value="1"/>
</dbReference>
<evidence type="ECO:0000256" key="1">
    <source>
        <dbReference type="ARBA" id="ARBA00023152"/>
    </source>
</evidence>
<dbReference type="PANTHER" id="PTHR48100">
    <property type="entry name" value="BROAD-SPECIFICITY PHOSPHATASE YOR283W-RELATED"/>
    <property type="match status" value="1"/>
</dbReference>
<dbReference type="Pfam" id="PF00300">
    <property type="entry name" value="His_Phos_1"/>
    <property type="match status" value="1"/>
</dbReference>
<keyword evidence="1" id="KW-0324">Glycolysis</keyword>
<evidence type="ECO:0000313" key="3">
    <source>
        <dbReference type="EMBL" id="MBU5484997.1"/>
    </source>
</evidence>
<dbReference type="InterPro" id="IPR001345">
    <property type="entry name" value="PG/BPGM_mutase_AS"/>
</dbReference>
<keyword evidence="2" id="KW-0413">Isomerase</keyword>
<evidence type="ECO:0000313" key="4">
    <source>
        <dbReference type="Proteomes" id="UP000726170"/>
    </source>
</evidence>
<sequence>MLITDLYLTRHGETLWNTQGRMQGWKDSPLTDKGVIQAELLGKKLNDLDIDVIYSSPIGRASYTAQILRGDRNILIEFDDRLREINMGKWEGMLQEDIENIYKEELYNFWNKPHLYKPIEGETFSNIVNRTTSFIEEIVDKHRGKNILVVTHTITLRSMLAYIENKNLEDFWDDIFIHPTSLTMIRIGDNVKEVTLKADISHFNNEL</sequence>
<protein>
    <submittedName>
        <fullName evidence="3">Histidine phosphatase family protein</fullName>
    </submittedName>
</protein>
<gene>
    <name evidence="3" type="ORF">KQI86_11700</name>
</gene>
<dbReference type="CDD" id="cd07067">
    <property type="entry name" value="HP_PGM_like"/>
    <property type="match status" value="1"/>
</dbReference>
<organism evidence="3 4">
    <name type="scientific">Clostridium mobile</name>
    <dbReference type="NCBI Taxonomy" id="2841512"/>
    <lineage>
        <taxon>Bacteria</taxon>
        <taxon>Bacillati</taxon>
        <taxon>Bacillota</taxon>
        <taxon>Clostridia</taxon>
        <taxon>Eubacteriales</taxon>
        <taxon>Clostridiaceae</taxon>
        <taxon>Clostridium</taxon>
    </lineage>
</organism>
<name>A0ABS6EIF6_9CLOT</name>
<dbReference type="Proteomes" id="UP000726170">
    <property type="component" value="Unassembled WGS sequence"/>
</dbReference>
<dbReference type="InterPro" id="IPR013078">
    <property type="entry name" value="His_Pase_superF_clade-1"/>
</dbReference>
<dbReference type="PROSITE" id="PS00175">
    <property type="entry name" value="PG_MUTASE"/>
    <property type="match status" value="1"/>
</dbReference>
<evidence type="ECO:0000256" key="2">
    <source>
        <dbReference type="ARBA" id="ARBA00023235"/>
    </source>
</evidence>